<accession>A0AAD5V8Q1</accession>
<evidence type="ECO:0000313" key="3">
    <source>
        <dbReference type="Proteomes" id="UP001212997"/>
    </source>
</evidence>
<dbReference type="GO" id="GO:0035838">
    <property type="term" value="C:growing cell tip"/>
    <property type="evidence" value="ECO:0007669"/>
    <property type="project" value="TreeGrafter"/>
</dbReference>
<gene>
    <name evidence="2" type="ORF">NLI96_g5220</name>
</gene>
<comment type="caution">
    <text evidence="2">The sequence shown here is derived from an EMBL/GenBank/DDBJ whole genome shotgun (WGS) entry which is preliminary data.</text>
</comment>
<dbReference type="GO" id="GO:0032153">
    <property type="term" value="C:cell division site"/>
    <property type="evidence" value="ECO:0007669"/>
    <property type="project" value="TreeGrafter"/>
</dbReference>
<feature type="transmembrane region" description="Helical" evidence="1">
    <location>
        <begin position="12"/>
        <end position="37"/>
    </location>
</feature>
<dbReference type="InterPro" id="IPR009571">
    <property type="entry name" value="SUR7/Rim9-like_fungi"/>
</dbReference>
<organism evidence="2 3">
    <name type="scientific">Meripilus lineatus</name>
    <dbReference type="NCBI Taxonomy" id="2056292"/>
    <lineage>
        <taxon>Eukaryota</taxon>
        <taxon>Fungi</taxon>
        <taxon>Dikarya</taxon>
        <taxon>Basidiomycota</taxon>
        <taxon>Agaricomycotina</taxon>
        <taxon>Agaricomycetes</taxon>
        <taxon>Polyporales</taxon>
        <taxon>Meripilaceae</taxon>
        <taxon>Meripilus</taxon>
    </lineage>
</organism>
<dbReference type="Proteomes" id="UP001212997">
    <property type="component" value="Unassembled WGS sequence"/>
</dbReference>
<feature type="transmembrane region" description="Helical" evidence="1">
    <location>
        <begin position="116"/>
        <end position="141"/>
    </location>
</feature>
<dbReference type="PANTHER" id="PTHR28013">
    <property type="entry name" value="PROTEIN DCV1-RELATED"/>
    <property type="match status" value="1"/>
</dbReference>
<dbReference type="AlphaFoldDB" id="A0AAD5V8Q1"/>
<dbReference type="Pfam" id="PF06687">
    <property type="entry name" value="SUR7"/>
    <property type="match status" value="1"/>
</dbReference>
<protein>
    <submittedName>
        <fullName evidence="2">Uncharacterized protein</fullName>
    </submittedName>
</protein>
<keyword evidence="1" id="KW-0472">Membrane</keyword>
<dbReference type="InterPro" id="IPR051380">
    <property type="entry name" value="pH-response_reg_palI/RIM9"/>
</dbReference>
<name>A0AAD5V8Q1_9APHY</name>
<keyword evidence="1" id="KW-1133">Transmembrane helix</keyword>
<dbReference type="GO" id="GO:0005886">
    <property type="term" value="C:plasma membrane"/>
    <property type="evidence" value="ECO:0007669"/>
    <property type="project" value="InterPro"/>
</dbReference>
<sequence length="274" mass="29976">MRHRPLGEYKWISLSASISLFIAFLLFLLVAVSLPLIDSIYLFIIDFKPQANQPPTSIATDLRFGVWGFCASSVLDLPTIFENNGRCTKPRLGYDVPEDLLDLTGYPDAAGLVVKAFTVLFVLHPVCAIVAFACMFTSLFLSSKAMTIISLFLSTVSAILGSVVFATDLAIEIVARDKVAPVILDGNVMIGWGNGPWMMVVAVFFTWVSVVLLSAVSCRCCGPRKWEVEKMRARGIMSATTTASGAPAQVREIPVMVEEKPEKMRDTKNVLETA</sequence>
<feature type="transmembrane region" description="Helical" evidence="1">
    <location>
        <begin position="148"/>
        <end position="175"/>
    </location>
</feature>
<dbReference type="EMBL" id="JANAWD010000166">
    <property type="protein sequence ID" value="KAJ3485060.1"/>
    <property type="molecule type" value="Genomic_DNA"/>
</dbReference>
<proteinExistence type="predicted"/>
<keyword evidence="1" id="KW-0812">Transmembrane</keyword>
<evidence type="ECO:0000256" key="1">
    <source>
        <dbReference type="SAM" id="Phobius"/>
    </source>
</evidence>
<evidence type="ECO:0000313" key="2">
    <source>
        <dbReference type="EMBL" id="KAJ3485060.1"/>
    </source>
</evidence>
<keyword evidence="3" id="KW-1185">Reference proteome</keyword>
<feature type="transmembrane region" description="Helical" evidence="1">
    <location>
        <begin position="195"/>
        <end position="216"/>
    </location>
</feature>
<dbReference type="PANTHER" id="PTHR28013:SF4">
    <property type="entry name" value="MARVEL DOMAIN-CONTAINING PROTEIN"/>
    <property type="match status" value="1"/>
</dbReference>
<reference evidence="2" key="1">
    <citation type="submission" date="2022-07" db="EMBL/GenBank/DDBJ databases">
        <title>Genome Sequence of Physisporinus lineatus.</title>
        <authorList>
            <person name="Buettner E."/>
        </authorList>
    </citation>
    <scope>NUCLEOTIDE SEQUENCE</scope>
    <source>
        <strain evidence="2">VT162</strain>
    </source>
</reference>